<dbReference type="Gene3D" id="3.40.50.300">
    <property type="entry name" value="P-loop containing nucleotide triphosphate hydrolases"/>
    <property type="match status" value="1"/>
</dbReference>
<evidence type="ECO:0000313" key="3">
    <source>
        <dbReference type="EMBL" id="AZQ60916.1"/>
    </source>
</evidence>
<evidence type="ECO:0000259" key="1">
    <source>
        <dbReference type="Pfam" id="PF05970"/>
    </source>
</evidence>
<dbReference type="FunFam" id="3.40.50.300:FF:001498">
    <property type="entry name" value="ATP-dependent DNA helicase"/>
    <property type="match status" value="1"/>
</dbReference>
<keyword evidence="3" id="KW-0547">Nucleotide-binding</keyword>
<dbReference type="GO" id="GO:0000723">
    <property type="term" value="P:telomere maintenance"/>
    <property type="evidence" value="ECO:0007669"/>
    <property type="project" value="InterPro"/>
</dbReference>
<dbReference type="OrthoDB" id="9763659at2"/>
<dbReference type="Proteomes" id="UP000267268">
    <property type="component" value="Chromosome 1"/>
</dbReference>
<protein>
    <submittedName>
        <fullName evidence="3">Helicase</fullName>
    </submittedName>
</protein>
<dbReference type="Pfam" id="PF14493">
    <property type="entry name" value="HTH_40"/>
    <property type="match status" value="1"/>
</dbReference>
<dbReference type="PANTHER" id="PTHR47642:SF7">
    <property type="entry name" value="ATP-DEPENDENT DNA HELICASE PIF1"/>
    <property type="match status" value="1"/>
</dbReference>
<dbReference type="GO" id="GO:0006281">
    <property type="term" value="P:DNA repair"/>
    <property type="evidence" value="ECO:0007669"/>
    <property type="project" value="InterPro"/>
</dbReference>
<dbReference type="Pfam" id="PF05970">
    <property type="entry name" value="PIF1"/>
    <property type="match status" value="1"/>
</dbReference>
<dbReference type="InterPro" id="IPR027417">
    <property type="entry name" value="P-loop_NTPase"/>
</dbReference>
<dbReference type="KEGG" id="fll:EI427_01405"/>
<dbReference type="Gene3D" id="2.30.30.940">
    <property type="match status" value="1"/>
</dbReference>
<sequence>MENSLQDIVSKYVNTTNCNIFLTGKAGTGKTTLLRSLHENTHKSVCIAAPTGIAAINAGGVTIHSLFQLPFGSFIPDPNLELDENATTVAHINTPKSLFKGMKMGATKRAILEGMELLIIDEVSMLRADMLDAMDLILRSARKRKDLPFGGVQMLFIGDMLQLPPVIKQDEWQYLYKYYPNGYFFNAKVFQETSMVHVELNKVYRQADPTFVNILNHLRENKVTSNDVKVLNTHYNPDFKQSTDDGYIQLTTHNKIANEKNQSWLKEIKGKEYEYQAKVIGEFSESQYPNEEILRLKVDAQVMFIKNDYSGEGRYFNGKIGKVTRLTNEDIYVEFDDGTPEFSVEKYSWENKKYVLNKITKEVEEVLIGEFHQFPLKLAWAITVHKSQGLTFEKAIIDVGRAFAAGQTYVALSRLTSLDGLVLASPISERGIAIDRNLSAFTQSCQPIEELTPQLKLEARNFIHQTLMNAFDLSYLTDNLLEHLTSYDMLENLSTKQRHKKWAKQLLDEIQKIKKVGQSFMHQSHKIIIDEHDGYIKHLLERVEKAIAYFNPLLKEKHKLVMDHHDSLNGQSGVIAYRNELKVLSSHIYNQGQRMLRSEKLILSYIDGNDLLKQDINKPDYVIKNEKRKDVPLKAKVRVSDKGDKTRKIATHIQTYVLFRNGNSIEEIARERGMYEGAVETHIAKCIGLGKIEVSEIIKSKVKRNKIEKAVENAEDKSLKNLKEVLGSKYTYGEIKYVIAGIEANN</sequence>
<dbReference type="CDD" id="cd18809">
    <property type="entry name" value="SF1_C_RecD"/>
    <property type="match status" value="1"/>
</dbReference>
<dbReference type="InterPro" id="IPR051055">
    <property type="entry name" value="PIF1_helicase"/>
</dbReference>
<dbReference type="AlphaFoldDB" id="A0A3S9NYJ3"/>
<keyword evidence="3" id="KW-0347">Helicase</keyword>
<proteinExistence type="predicted"/>
<accession>A0A3S9NYJ3</accession>
<evidence type="ECO:0000313" key="4">
    <source>
        <dbReference type="Proteomes" id="UP000267268"/>
    </source>
</evidence>
<organism evidence="3 4">
    <name type="scientific">Flammeovirga pectinis</name>
    <dbReference type="NCBI Taxonomy" id="2494373"/>
    <lineage>
        <taxon>Bacteria</taxon>
        <taxon>Pseudomonadati</taxon>
        <taxon>Bacteroidota</taxon>
        <taxon>Cytophagia</taxon>
        <taxon>Cytophagales</taxon>
        <taxon>Flammeovirgaceae</taxon>
        <taxon>Flammeovirga</taxon>
    </lineage>
</organism>
<dbReference type="InterPro" id="IPR029491">
    <property type="entry name" value="Helicase_HTH"/>
</dbReference>
<keyword evidence="4" id="KW-1185">Reference proteome</keyword>
<keyword evidence="3" id="KW-0378">Hydrolase</keyword>
<reference evidence="3 4" key="1">
    <citation type="submission" date="2018-12" db="EMBL/GenBank/DDBJ databases">
        <title>Flammeovirga pectinis sp. nov., isolated from the gut of the Korean scallop, Patinopecten yessoensis.</title>
        <authorList>
            <person name="Bae J.-W."/>
            <person name="Jeong Y.-S."/>
            <person name="Kang W."/>
        </authorList>
    </citation>
    <scope>NUCLEOTIDE SEQUENCE [LARGE SCALE GENOMIC DNA]</scope>
    <source>
        <strain evidence="3 4">L12M1</strain>
    </source>
</reference>
<feature type="domain" description="DNA helicase Pif1-like DEAD-box helicase" evidence="1">
    <location>
        <begin position="5"/>
        <end position="221"/>
    </location>
</feature>
<dbReference type="SUPFAM" id="SSF52540">
    <property type="entry name" value="P-loop containing nucleoside triphosphate hydrolases"/>
    <property type="match status" value="2"/>
</dbReference>
<dbReference type="PANTHER" id="PTHR47642">
    <property type="entry name" value="ATP-DEPENDENT DNA HELICASE"/>
    <property type="match status" value="1"/>
</dbReference>
<dbReference type="RefSeq" id="WP_126610885.1">
    <property type="nucleotide sequence ID" value="NZ_CP034562.1"/>
</dbReference>
<dbReference type="GO" id="GO:0003678">
    <property type="term" value="F:DNA helicase activity"/>
    <property type="evidence" value="ECO:0007669"/>
    <property type="project" value="InterPro"/>
</dbReference>
<dbReference type="InterPro" id="IPR010285">
    <property type="entry name" value="DNA_helicase_pif1-like_DEAD"/>
</dbReference>
<name>A0A3S9NYJ3_9BACT</name>
<dbReference type="EMBL" id="CP034562">
    <property type="protein sequence ID" value="AZQ60916.1"/>
    <property type="molecule type" value="Genomic_DNA"/>
</dbReference>
<evidence type="ECO:0000259" key="2">
    <source>
        <dbReference type="Pfam" id="PF14493"/>
    </source>
</evidence>
<keyword evidence="3" id="KW-0067">ATP-binding</keyword>
<feature type="domain" description="Helicase Helix-turn-helix" evidence="2">
    <location>
        <begin position="651"/>
        <end position="739"/>
    </location>
</feature>
<gene>
    <name evidence="3" type="ORF">EI427_01405</name>
</gene>